<feature type="compositionally biased region" description="Low complexity" evidence="1">
    <location>
        <begin position="112"/>
        <end position="126"/>
    </location>
</feature>
<evidence type="ECO:0000256" key="1">
    <source>
        <dbReference type="SAM" id="MobiDB-lite"/>
    </source>
</evidence>
<name>C5LMM2_PERM5</name>
<evidence type="ECO:0000313" key="3">
    <source>
        <dbReference type="Proteomes" id="UP000007800"/>
    </source>
</evidence>
<protein>
    <submittedName>
        <fullName evidence="2">Uncharacterized protein</fullName>
    </submittedName>
</protein>
<dbReference type="GeneID" id="9054748"/>
<feature type="region of interest" description="Disordered" evidence="1">
    <location>
        <begin position="161"/>
        <end position="213"/>
    </location>
</feature>
<evidence type="ECO:0000313" key="2">
    <source>
        <dbReference type="EMBL" id="EER02039.1"/>
    </source>
</evidence>
<proteinExistence type="predicted"/>
<feature type="compositionally biased region" description="Low complexity" evidence="1">
    <location>
        <begin position="36"/>
        <end position="56"/>
    </location>
</feature>
<dbReference type="AlphaFoldDB" id="C5LMM2"/>
<organism evidence="3">
    <name type="scientific">Perkinsus marinus (strain ATCC 50983 / TXsc)</name>
    <dbReference type="NCBI Taxonomy" id="423536"/>
    <lineage>
        <taxon>Eukaryota</taxon>
        <taxon>Sar</taxon>
        <taxon>Alveolata</taxon>
        <taxon>Perkinsozoa</taxon>
        <taxon>Perkinsea</taxon>
        <taxon>Perkinsida</taxon>
        <taxon>Perkinsidae</taxon>
        <taxon>Perkinsus</taxon>
    </lineage>
</organism>
<gene>
    <name evidence="2" type="ORF">Pmar_PMAR024360</name>
</gene>
<dbReference type="EMBL" id="GG683568">
    <property type="protein sequence ID" value="EER02039.1"/>
    <property type="molecule type" value="Genomic_DNA"/>
</dbReference>
<dbReference type="InParanoid" id="C5LMM2"/>
<accession>C5LMM2</accession>
<feature type="compositionally biased region" description="Basic and acidic residues" evidence="1">
    <location>
        <begin position="202"/>
        <end position="213"/>
    </location>
</feature>
<dbReference type="Proteomes" id="UP000007800">
    <property type="component" value="Unassembled WGS sequence"/>
</dbReference>
<feature type="region of interest" description="Disordered" evidence="1">
    <location>
        <begin position="24"/>
        <end position="60"/>
    </location>
</feature>
<reference evidence="2 3" key="1">
    <citation type="submission" date="2008-07" db="EMBL/GenBank/DDBJ databases">
        <authorList>
            <person name="El-Sayed N."/>
            <person name="Caler E."/>
            <person name="Inman J."/>
            <person name="Amedeo P."/>
            <person name="Hass B."/>
            <person name="Wortman J."/>
        </authorList>
    </citation>
    <scope>NUCLEOTIDE SEQUENCE [LARGE SCALE GENOMIC DNA]</scope>
    <source>
        <strain evidence="3">ATCC 50983 / TXsc</strain>
    </source>
</reference>
<keyword evidence="3" id="KW-1185">Reference proteome</keyword>
<dbReference type="RefSeq" id="XP_002769321.1">
    <property type="nucleotide sequence ID" value="XM_002769275.1"/>
</dbReference>
<feature type="region of interest" description="Disordered" evidence="1">
    <location>
        <begin position="103"/>
        <end position="146"/>
    </location>
</feature>
<sequence>MGASSMLQQASGQGRVHMHIAAHHRRLGGNNRDRVSPFSQHSSCSSDSFDDPAFASVPSHELSYMPPAGSEWCPLVSGTNTPLQPSAGVPVSSYAYAQQELGTSRRHPLDPSPLRSSSNPSDVSSPIQHQQQQHGSMPFPTDDGTDLGIYIQEQLQHISPARGNSGVDESLGGGRQGSSNLLGGQRTGRLGSDTPVGLQGKENGEVPEHRLRE</sequence>